<proteinExistence type="predicted"/>
<evidence type="ECO:0000313" key="1">
    <source>
        <dbReference type="EMBL" id="AAN57927.1"/>
    </source>
</evidence>
<organism evidence="1 2">
    <name type="scientific">Streptococcus mutans serotype c (strain ATCC 700610 / UA159)</name>
    <dbReference type="NCBI Taxonomy" id="210007"/>
    <lineage>
        <taxon>Bacteria</taxon>
        <taxon>Bacillati</taxon>
        <taxon>Bacillota</taxon>
        <taxon>Bacilli</taxon>
        <taxon>Lactobacillales</taxon>
        <taxon>Streptococcaceae</taxon>
        <taxon>Streptococcus</taxon>
    </lineage>
</organism>
<dbReference type="PATRIC" id="fig|210007.7.peg.129"/>
<evidence type="ECO:0000313" key="2">
    <source>
        <dbReference type="Proteomes" id="UP000002512"/>
    </source>
</evidence>
<sequence>MEWRINTMELNVNNYKSLTNDELSEVFGGDKQAADTFLSAVGGAASGFTYCASNGVWHPYILAGCAGVGAVGSVVFPH</sequence>
<protein>
    <recommendedName>
        <fullName evidence="3">Bacteriocin</fullName>
    </recommendedName>
</protein>
<dbReference type="Pfam" id="PF10439">
    <property type="entry name" value="Bacteriocin_IIc"/>
    <property type="match status" value="1"/>
</dbReference>
<dbReference type="AlphaFoldDB" id="Q8DWB6"/>
<dbReference type="InterPro" id="IPR019493">
    <property type="entry name" value="Bacteriocin_IIb_lactacin-rel"/>
</dbReference>
<name>Q8DWB6_STRMU</name>
<dbReference type="EMBL" id="AE014133">
    <property type="protein sequence ID" value="AAN57927.1"/>
    <property type="molecule type" value="Genomic_DNA"/>
</dbReference>
<reference evidence="1 2" key="1">
    <citation type="journal article" date="2002" name="Proc. Natl. Acad. Sci. U.S.A.">
        <title>Genome sequence of Streptococcus mutans UA159, a cariogenic dental pathogen.</title>
        <authorList>
            <person name="Ajdic D."/>
            <person name="McShan W.M."/>
            <person name="McLaughlin R.E."/>
            <person name="Savic G."/>
            <person name="Chang J."/>
            <person name="Carson M.B."/>
            <person name="Primeaux C."/>
            <person name="Tian R."/>
            <person name="Kenton S."/>
            <person name="Jia H."/>
            <person name="Lin S."/>
            <person name="Qian Y."/>
            <person name="Li S."/>
            <person name="Zhu H."/>
            <person name="Najar F."/>
            <person name="Lai H."/>
            <person name="White J."/>
            <person name="Roe B.A."/>
            <person name="Ferretti J.J."/>
        </authorList>
    </citation>
    <scope>NUCLEOTIDE SEQUENCE [LARGE SCALE GENOMIC DNA]</scope>
    <source>
        <strain evidence="2">ATCC 700610 / UA159</strain>
    </source>
</reference>
<dbReference type="STRING" id="210007.SMU_151"/>
<dbReference type="HOGENOM" id="CLU_201269_0_0_9"/>
<accession>Q8DWB6</accession>
<evidence type="ECO:0008006" key="3">
    <source>
        <dbReference type="Google" id="ProtNLM"/>
    </source>
</evidence>
<gene>
    <name evidence="1" type="ordered locus">SMU_151</name>
</gene>
<dbReference type="Proteomes" id="UP000002512">
    <property type="component" value="Chromosome"/>
</dbReference>
<dbReference type="KEGG" id="smu:SMU_151"/>
<dbReference type="OrthoDB" id="2225181at2"/>
<dbReference type="GO" id="GO:0042742">
    <property type="term" value="P:defense response to bacterium"/>
    <property type="evidence" value="ECO:0007669"/>
    <property type="project" value="InterPro"/>
</dbReference>
<keyword evidence="2" id="KW-1185">Reference proteome</keyword>